<evidence type="ECO:0000313" key="2">
    <source>
        <dbReference type="EMBL" id="MDA3969056.1"/>
    </source>
</evidence>
<gene>
    <name evidence="2" type="ORF">PF021_05125</name>
</gene>
<accession>A0ABT4VGA9</accession>
<evidence type="ECO:0000313" key="3">
    <source>
        <dbReference type="Proteomes" id="UP001210261"/>
    </source>
</evidence>
<evidence type="ECO:0000256" key="1">
    <source>
        <dbReference type="SAM" id="Phobius"/>
    </source>
</evidence>
<reference evidence="2 3" key="1">
    <citation type="submission" date="2023-01" db="EMBL/GenBank/DDBJ databases">
        <title>Description of Helicobacter ibis sp. nov. isolated from faecal droppings of black-faced ibis (Theristicus melanopis).</title>
        <authorList>
            <person name="Lopez-Cantillo M."/>
            <person name="Vidal-Veuthey B."/>
            <person name="Mella A."/>
            <person name="De La Haba R."/>
            <person name="Collado L."/>
        </authorList>
    </citation>
    <scope>NUCLEOTIDE SEQUENCE [LARGE SCALE GENOMIC DNA]</scope>
    <source>
        <strain evidence="2 3">A82</strain>
    </source>
</reference>
<dbReference type="EMBL" id="JAQHXR010000002">
    <property type="protein sequence ID" value="MDA3969056.1"/>
    <property type="molecule type" value="Genomic_DNA"/>
</dbReference>
<sequence>MHTLDFFVLIWILLALTLLPFVGLSAGFVAYQAIKEYLAGLENKDKLLKDINYLIGRLKNNESAERMNEAIEAFKKHFMPFGDISKESKDYQNRMDFISALAWCNGIDIDEVVKHREELVKLNSNFKKEIETIVGAALKNREENKKK</sequence>
<name>A0ABT4VGA9_9HELI</name>
<comment type="caution">
    <text evidence="2">The sequence shown here is derived from an EMBL/GenBank/DDBJ whole genome shotgun (WGS) entry which is preliminary data.</text>
</comment>
<keyword evidence="1" id="KW-0812">Transmembrane</keyword>
<proteinExistence type="predicted"/>
<protein>
    <submittedName>
        <fullName evidence="2">Uncharacterized protein</fullName>
    </submittedName>
</protein>
<dbReference type="RefSeq" id="WP_271021352.1">
    <property type="nucleotide sequence ID" value="NZ_JAQHXR010000002.1"/>
</dbReference>
<feature type="transmembrane region" description="Helical" evidence="1">
    <location>
        <begin position="6"/>
        <end position="31"/>
    </location>
</feature>
<dbReference type="Proteomes" id="UP001210261">
    <property type="component" value="Unassembled WGS sequence"/>
</dbReference>
<keyword evidence="3" id="KW-1185">Reference proteome</keyword>
<organism evidence="2 3">
    <name type="scientific">Helicobacter ibis</name>
    <dbReference type="NCBI Taxonomy" id="2962633"/>
    <lineage>
        <taxon>Bacteria</taxon>
        <taxon>Pseudomonadati</taxon>
        <taxon>Campylobacterota</taxon>
        <taxon>Epsilonproteobacteria</taxon>
        <taxon>Campylobacterales</taxon>
        <taxon>Helicobacteraceae</taxon>
        <taxon>Helicobacter</taxon>
    </lineage>
</organism>
<keyword evidence="1" id="KW-1133">Transmembrane helix</keyword>
<keyword evidence="1" id="KW-0472">Membrane</keyword>